<dbReference type="PROSITE" id="PS00134">
    <property type="entry name" value="TRYPSIN_HIS"/>
    <property type="match status" value="1"/>
</dbReference>
<evidence type="ECO:0000256" key="1">
    <source>
        <dbReference type="ARBA" id="ARBA00023157"/>
    </source>
</evidence>
<dbReference type="Pfam" id="PF00089">
    <property type="entry name" value="Trypsin"/>
    <property type="match status" value="1"/>
</dbReference>
<organism evidence="3 4">
    <name type="scientific">Allacma fusca</name>
    <dbReference type="NCBI Taxonomy" id="39272"/>
    <lineage>
        <taxon>Eukaryota</taxon>
        <taxon>Metazoa</taxon>
        <taxon>Ecdysozoa</taxon>
        <taxon>Arthropoda</taxon>
        <taxon>Hexapoda</taxon>
        <taxon>Collembola</taxon>
        <taxon>Symphypleona</taxon>
        <taxon>Sminthuridae</taxon>
        <taxon>Allacma</taxon>
    </lineage>
</organism>
<comment type="caution">
    <text evidence="3">The sequence shown here is derived from an EMBL/GenBank/DDBJ whole genome shotgun (WGS) entry which is preliminary data.</text>
</comment>
<dbReference type="OrthoDB" id="10059102at2759"/>
<dbReference type="PROSITE" id="PS50240">
    <property type="entry name" value="TRYPSIN_DOM"/>
    <property type="match status" value="1"/>
</dbReference>
<dbReference type="GO" id="GO:0004252">
    <property type="term" value="F:serine-type endopeptidase activity"/>
    <property type="evidence" value="ECO:0007669"/>
    <property type="project" value="InterPro"/>
</dbReference>
<dbReference type="PANTHER" id="PTHR24252">
    <property type="entry name" value="ACROSIN-RELATED"/>
    <property type="match status" value="1"/>
</dbReference>
<protein>
    <recommendedName>
        <fullName evidence="2">Peptidase S1 domain-containing protein</fullName>
    </recommendedName>
</protein>
<dbReference type="GO" id="GO:0006508">
    <property type="term" value="P:proteolysis"/>
    <property type="evidence" value="ECO:0007669"/>
    <property type="project" value="InterPro"/>
</dbReference>
<feature type="non-terminal residue" evidence="3">
    <location>
        <position position="1"/>
    </location>
</feature>
<keyword evidence="1" id="KW-1015">Disulfide bond</keyword>
<reference evidence="3" key="1">
    <citation type="submission" date="2021-06" db="EMBL/GenBank/DDBJ databases">
        <authorList>
            <person name="Hodson N. C."/>
            <person name="Mongue J. A."/>
            <person name="Jaron S. K."/>
        </authorList>
    </citation>
    <scope>NUCLEOTIDE SEQUENCE</scope>
</reference>
<accession>A0A8J2L7I5</accession>
<dbReference type="AlphaFoldDB" id="A0A8J2L7I5"/>
<evidence type="ECO:0000313" key="3">
    <source>
        <dbReference type="EMBL" id="CAG7827558.1"/>
    </source>
</evidence>
<feature type="domain" description="Peptidase S1" evidence="2">
    <location>
        <begin position="4"/>
        <end position="172"/>
    </location>
</feature>
<dbReference type="FunFam" id="2.40.10.10:FF:000068">
    <property type="entry name" value="transmembrane protease serine 2"/>
    <property type="match status" value="1"/>
</dbReference>
<dbReference type="PANTHER" id="PTHR24252:SF7">
    <property type="entry name" value="HYALIN"/>
    <property type="match status" value="1"/>
</dbReference>
<dbReference type="InterPro" id="IPR018114">
    <property type="entry name" value="TRYPSIN_HIS"/>
</dbReference>
<sequence length="172" mass="18977">GVDIVGGSETKPHQYPSIVDVRRVSGSTTYHSCGGSIFNDRWIITAAHCSTGTPSTYQIVAGDHNINQDEGTEQRRQVVRIIRHEKYNGGTYENDIAIMQVDRPFDFNQQVGVVELAPRDYVVDKNTTAIGWGRLSSGGASPDTLQHVQVPFVNDDNCRSAYGQSLIYDSMI</sequence>
<keyword evidence="4" id="KW-1185">Reference proteome</keyword>
<evidence type="ECO:0000259" key="2">
    <source>
        <dbReference type="PROSITE" id="PS50240"/>
    </source>
</evidence>
<dbReference type="SMART" id="SM00020">
    <property type="entry name" value="Tryp_SPc"/>
    <property type="match status" value="1"/>
</dbReference>
<name>A0A8J2L7I5_9HEXA</name>
<gene>
    <name evidence="3" type="ORF">AFUS01_LOCUS37539</name>
</gene>
<proteinExistence type="predicted"/>
<dbReference type="EMBL" id="CAJVCH010543991">
    <property type="protein sequence ID" value="CAG7827558.1"/>
    <property type="molecule type" value="Genomic_DNA"/>
</dbReference>
<dbReference type="Proteomes" id="UP000708208">
    <property type="component" value="Unassembled WGS sequence"/>
</dbReference>
<evidence type="ECO:0000313" key="4">
    <source>
        <dbReference type="Proteomes" id="UP000708208"/>
    </source>
</evidence>
<dbReference type="InterPro" id="IPR001254">
    <property type="entry name" value="Trypsin_dom"/>
</dbReference>
<dbReference type="CDD" id="cd00190">
    <property type="entry name" value="Tryp_SPc"/>
    <property type="match status" value="1"/>
</dbReference>
<feature type="non-terminal residue" evidence="3">
    <location>
        <position position="172"/>
    </location>
</feature>